<name>A0A0D2HKT0_9BACT</name>
<reference evidence="1 2" key="1">
    <citation type="submission" date="2013-11" db="EMBL/GenBank/DDBJ databases">
        <title>Metagenomic analysis of a methanogenic consortium involved in long chain n-alkane degradation.</title>
        <authorList>
            <person name="Davidova I.A."/>
            <person name="Callaghan A.V."/>
            <person name="Wawrik B."/>
            <person name="Pruitt S."/>
            <person name="Marks C."/>
            <person name="Duncan K.E."/>
            <person name="Suflita J.M."/>
        </authorList>
    </citation>
    <scope>NUCLEOTIDE SEQUENCE [LARGE SCALE GENOMIC DNA]</scope>
    <source>
        <strain evidence="1 2">SPR</strain>
    </source>
</reference>
<dbReference type="InParanoid" id="A0A0D2HKT0"/>
<protein>
    <submittedName>
        <fullName evidence="1">Uncharacterized protein</fullName>
    </submittedName>
</protein>
<proteinExistence type="predicted"/>
<dbReference type="AlphaFoldDB" id="A0A0D2HKT0"/>
<organism evidence="1 2">
    <name type="scientific">Dethiosulfatarculus sandiegensis</name>
    <dbReference type="NCBI Taxonomy" id="1429043"/>
    <lineage>
        <taxon>Bacteria</taxon>
        <taxon>Pseudomonadati</taxon>
        <taxon>Thermodesulfobacteriota</taxon>
        <taxon>Desulfarculia</taxon>
        <taxon>Desulfarculales</taxon>
        <taxon>Desulfarculaceae</taxon>
        <taxon>Dethiosulfatarculus</taxon>
    </lineage>
</organism>
<dbReference type="EMBL" id="AZAC01000067">
    <property type="protein sequence ID" value="KIX11263.1"/>
    <property type="molecule type" value="Genomic_DNA"/>
</dbReference>
<dbReference type="STRING" id="1429043.X474_26125"/>
<accession>A0A0D2HKT0</accession>
<keyword evidence="2" id="KW-1185">Reference proteome</keyword>
<gene>
    <name evidence="1" type="ORF">X474_26125</name>
</gene>
<evidence type="ECO:0000313" key="2">
    <source>
        <dbReference type="Proteomes" id="UP000032233"/>
    </source>
</evidence>
<sequence>MHQITTKNSKRFSLAQAIRFLPCPGARPMWGVGVFPEPIKGPAQGAKTRFAVFAFFYR</sequence>
<evidence type="ECO:0000313" key="1">
    <source>
        <dbReference type="EMBL" id="KIX11263.1"/>
    </source>
</evidence>
<dbReference type="Proteomes" id="UP000032233">
    <property type="component" value="Unassembled WGS sequence"/>
</dbReference>
<comment type="caution">
    <text evidence="1">The sequence shown here is derived from an EMBL/GenBank/DDBJ whole genome shotgun (WGS) entry which is preliminary data.</text>
</comment>